<accession>A0A0F9NB68</accession>
<gene>
    <name evidence="2" type="ORF">LCGC14_1049280</name>
</gene>
<dbReference type="EMBL" id="LAZR01004376">
    <property type="protein sequence ID" value="KKN09177.1"/>
    <property type="molecule type" value="Genomic_DNA"/>
</dbReference>
<reference evidence="2" key="1">
    <citation type="journal article" date="2015" name="Nature">
        <title>Complex archaea that bridge the gap between prokaryotes and eukaryotes.</title>
        <authorList>
            <person name="Spang A."/>
            <person name="Saw J.H."/>
            <person name="Jorgensen S.L."/>
            <person name="Zaremba-Niedzwiedzka K."/>
            <person name="Martijn J."/>
            <person name="Lind A.E."/>
            <person name="van Eijk R."/>
            <person name="Schleper C."/>
            <person name="Guy L."/>
            <person name="Ettema T.J."/>
        </authorList>
    </citation>
    <scope>NUCLEOTIDE SEQUENCE</scope>
</reference>
<keyword evidence="1" id="KW-0812">Transmembrane</keyword>
<sequence>ELPLRRIYEIIEQFFAAARSSRVEASIGRETRSIADIPYFLVILMLLPYLYNFYRIH</sequence>
<protein>
    <submittedName>
        <fullName evidence="2">Uncharacterized protein</fullName>
    </submittedName>
</protein>
<proteinExistence type="predicted"/>
<evidence type="ECO:0000256" key="1">
    <source>
        <dbReference type="SAM" id="Phobius"/>
    </source>
</evidence>
<comment type="caution">
    <text evidence="2">The sequence shown here is derived from an EMBL/GenBank/DDBJ whole genome shotgun (WGS) entry which is preliminary data.</text>
</comment>
<dbReference type="AlphaFoldDB" id="A0A0F9NB68"/>
<evidence type="ECO:0000313" key="2">
    <source>
        <dbReference type="EMBL" id="KKN09177.1"/>
    </source>
</evidence>
<feature type="non-terminal residue" evidence="2">
    <location>
        <position position="1"/>
    </location>
</feature>
<keyword evidence="1" id="KW-1133">Transmembrane helix</keyword>
<name>A0A0F9NB68_9ZZZZ</name>
<keyword evidence="1" id="KW-0472">Membrane</keyword>
<organism evidence="2">
    <name type="scientific">marine sediment metagenome</name>
    <dbReference type="NCBI Taxonomy" id="412755"/>
    <lineage>
        <taxon>unclassified sequences</taxon>
        <taxon>metagenomes</taxon>
        <taxon>ecological metagenomes</taxon>
    </lineage>
</organism>
<feature type="transmembrane region" description="Helical" evidence="1">
    <location>
        <begin position="37"/>
        <end position="54"/>
    </location>
</feature>